<feature type="region of interest" description="Disordered" evidence="1">
    <location>
        <begin position="1"/>
        <end position="43"/>
    </location>
</feature>
<name>I9RPQ3_9BACE</name>
<comment type="caution">
    <text evidence="2">The sequence shown here is derived from an EMBL/GenBank/DDBJ whole genome shotgun (WGS) entry which is preliminary data.</text>
</comment>
<accession>I9RPQ3</accession>
<evidence type="ECO:0000313" key="2">
    <source>
        <dbReference type="EMBL" id="EIY44553.1"/>
    </source>
</evidence>
<evidence type="ECO:0000256" key="1">
    <source>
        <dbReference type="SAM" id="MobiDB-lite"/>
    </source>
</evidence>
<sequence>MIDNKKIKTTESLQMRFSNEVKPCNRNRETNISSFRNKEKHKK</sequence>
<dbReference type="PATRIC" id="fig|997884.3.peg.3941"/>
<keyword evidence="3" id="KW-1185">Reference proteome</keyword>
<dbReference type="AlphaFoldDB" id="I9RPQ3"/>
<reference evidence="2 3" key="1">
    <citation type="submission" date="2012-02" db="EMBL/GenBank/DDBJ databases">
        <title>The Genome Sequence of Bacteroides nordii CL02T12C05.</title>
        <authorList>
            <consortium name="The Broad Institute Genome Sequencing Platform"/>
            <person name="Earl A."/>
            <person name="Ward D."/>
            <person name="Feldgarden M."/>
            <person name="Gevers D."/>
            <person name="Zitomersky N.L."/>
            <person name="Coyne M.J."/>
            <person name="Comstock L.E."/>
            <person name="Young S.K."/>
            <person name="Zeng Q."/>
            <person name="Gargeya S."/>
            <person name="Fitzgerald M."/>
            <person name="Haas B."/>
            <person name="Abouelleil A."/>
            <person name="Alvarado L."/>
            <person name="Arachchi H.M."/>
            <person name="Berlin A."/>
            <person name="Chapman S.B."/>
            <person name="Gearin G."/>
            <person name="Goldberg J."/>
            <person name="Griggs A."/>
            <person name="Gujja S."/>
            <person name="Hansen M."/>
            <person name="Heiman D."/>
            <person name="Howarth C."/>
            <person name="Larimer J."/>
            <person name="Lui A."/>
            <person name="MacDonald P.J.P."/>
            <person name="McCowen C."/>
            <person name="Montmayeur A."/>
            <person name="Murphy C."/>
            <person name="Neiman D."/>
            <person name="Pearson M."/>
            <person name="Priest M."/>
            <person name="Roberts A."/>
            <person name="Saif S."/>
            <person name="Shea T."/>
            <person name="Sisk P."/>
            <person name="Stolte C."/>
            <person name="Sykes S."/>
            <person name="Wortman J."/>
            <person name="Nusbaum C."/>
            <person name="Birren B."/>
        </authorList>
    </citation>
    <scope>NUCLEOTIDE SEQUENCE [LARGE SCALE GENOMIC DNA]</scope>
    <source>
        <strain evidence="2 3">CL02T12C05</strain>
    </source>
</reference>
<dbReference type="HOGENOM" id="CLU_3229743_0_0_10"/>
<protein>
    <submittedName>
        <fullName evidence="2">Uncharacterized protein</fullName>
    </submittedName>
</protein>
<proteinExistence type="predicted"/>
<gene>
    <name evidence="2" type="ORF">HMPREF1068_03840</name>
</gene>
<dbReference type="STRING" id="997884.HMPREF1068_03840"/>
<dbReference type="Proteomes" id="UP000003089">
    <property type="component" value="Unassembled WGS sequence"/>
</dbReference>
<organism evidence="2 3">
    <name type="scientific">Bacteroides nordii CL02T12C05</name>
    <dbReference type="NCBI Taxonomy" id="997884"/>
    <lineage>
        <taxon>Bacteria</taxon>
        <taxon>Pseudomonadati</taxon>
        <taxon>Bacteroidota</taxon>
        <taxon>Bacteroidia</taxon>
        <taxon>Bacteroidales</taxon>
        <taxon>Bacteroidaceae</taxon>
        <taxon>Bacteroides</taxon>
    </lineage>
</organism>
<evidence type="ECO:0000313" key="3">
    <source>
        <dbReference type="Proteomes" id="UP000003089"/>
    </source>
</evidence>
<dbReference type="EMBL" id="AGXS01000026">
    <property type="protein sequence ID" value="EIY44553.1"/>
    <property type="molecule type" value="Genomic_DNA"/>
</dbReference>